<dbReference type="Gene3D" id="3.30.70.1350">
    <property type="entry name" value="Cation efflux protein, cytoplasmic domain"/>
    <property type="match status" value="1"/>
</dbReference>
<feature type="transmembrane region" description="Helical" evidence="9">
    <location>
        <begin position="196"/>
        <end position="217"/>
    </location>
</feature>
<dbReference type="PANTHER" id="PTHR43840">
    <property type="entry name" value="MITOCHONDRIAL METAL TRANSPORTER 1-RELATED"/>
    <property type="match status" value="1"/>
</dbReference>
<evidence type="ECO:0000256" key="5">
    <source>
        <dbReference type="ARBA" id="ARBA00022692"/>
    </source>
</evidence>
<dbReference type="PANTHER" id="PTHR43840:SF41">
    <property type="entry name" value="CATION-EFFLUX PUMP FIEF"/>
    <property type="match status" value="1"/>
</dbReference>
<proteinExistence type="inferred from homology"/>
<feature type="domain" description="Cation efflux protein transmembrane" evidence="10">
    <location>
        <begin position="32"/>
        <end position="225"/>
    </location>
</feature>
<dbReference type="Pfam" id="PF16916">
    <property type="entry name" value="ZT_dimer"/>
    <property type="match status" value="1"/>
</dbReference>
<dbReference type="InterPro" id="IPR050291">
    <property type="entry name" value="CDF_Transporter"/>
</dbReference>
<evidence type="ECO:0000256" key="6">
    <source>
        <dbReference type="ARBA" id="ARBA00022989"/>
    </source>
</evidence>
<keyword evidence="7 9" id="KW-0472">Membrane</keyword>
<keyword evidence="4" id="KW-1003">Cell membrane</keyword>
<organism evidence="12 13">
    <name type="scientific">Vineibacter terrae</name>
    <dbReference type="NCBI Taxonomy" id="2586908"/>
    <lineage>
        <taxon>Bacteria</taxon>
        <taxon>Pseudomonadati</taxon>
        <taxon>Pseudomonadota</taxon>
        <taxon>Alphaproteobacteria</taxon>
        <taxon>Hyphomicrobiales</taxon>
        <taxon>Vineibacter</taxon>
    </lineage>
</organism>
<evidence type="ECO:0000313" key="13">
    <source>
        <dbReference type="Proteomes" id="UP000321638"/>
    </source>
</evidence>
<comment type="subcellular location">
    <subcellularLocation>
        <location evidence="1">Cell membrane</location>
        <topology evidence="1">Multi-pass membrane protein</topology>
    </subcellularLocation>
</comment>
<reference evidence="12 13" key="1">
    <citation type="submission" date="2019-06" db="EMBL/GenBank/DDBJ databases">
        <title>New taxonomy in bacterial strain CC-CFT640, isolated from vineyard.</title>
        <authorList>
            <person name="Lin S.-Y."/>
            <person name="Tsai C.-F."/>
            <person name="Young C.-C."/>
        </authorList>
    </citation>
    <scope>NUCLEOTIDE SEQUENCE [LARGE SCALE GENOMIC DNA]</scope>
    <source>
        <strain evidence="12 13">CC-CFT640</strain>
    </source>
</reference>
<keyword evidence="6 9" id="KW-1133">Transmembrane helix</keyword>
<dbReference type="NCBIfam" id="TIGR01297">
    <property type="entry name" value="CDF"/>
    <property type="match status" value="1"/>
</dbReference>
<keyword evidence="13" id="KW-1185">Reference proteome</keyword>
<feature type="transmembrane region" description="Helical" evidence="9">
    <location>
        <begin position="29"/>
        <end position="51"/>
    </location>
</feature>
<gene>
    <name evidence="12" type="ORF">FHP25_31600</name>
</gene>
<dbReference type="FunFam" id="3.30.70.1350:FF:000002">
    <property type="entry name" value="Ferrous-iron efflux pump FieF"/>
    <property type="match status" value="1"/>
</dbReference>
<comment type="caution">
    <text evidence="12">The sequence shown here is derived from an EMBL/GenBank/DDBJ whole genome shotgun (WGS) entry which is preliminary data.</text>
</comment>
<dbReference type="AlphaFoldDB" id="A0A5C8PBR9"/>
<feature type="transmembrane region" description="Helical" evidence="9">
    <location>
        <begin position="134"/>
        <end position="152"/>
    </location>
</feature>
<dbReference type="Pfam" id="PF01545">
    <property type="entry name" value="Cation_efflux"/>
    <property type="match status" value="1"/>
</dbReference>
<dbReference type="InterPro" id="IPR027470">
    <property type="entry name" value="Cation_efflux_CTD"/>
</dbReference>
<evidence type="ECO:0000256" key="2">
    <source>
        <dbReference type="ARBA" id="ARBA00008114"/>
    </source>
</evidence>
<evidence type="ECO:0000256" key="9">
    <source>
        <dbReference type="SAM" id="Phobius"/>
    </source>
</evidence>
<dbReference type="InterPro" id="IPR036837">
    <property type="entry name" value="Cation_efflux_CTD_sf"/>
</dbReference>
<sequence length="316" mass="33741">MPIDRPAASLPLAGGGEDASASRSRLMRLATWASMAVAGVLISAKLLAWLASGSVAMLSSLVDSSLDLLASGIAWFAVRQALTPADREHRFGHGKAEALAAFAQAGFILASALGLILAAGDRLMQPQAVEHEDAALAVTGLAIVLTMALVLFQRHVVRRTGSMAVGADSLHYAGDLASNLTVAATLVLAMKFDAPWLDAAGAILIALYLLLGVRTLLKRSLYVLMDHELPEGERERIKAIVRGLPAVRDLHDLRTRSSGMTRFIQLHVELDPGTSLAEAHRRGDEIEAAIHADFPEAEIILHLDPHGVMEARQHFT</sequence>
<dbReference type="Gene3D" id="1.20.1510.10">
    <property type="entry name" value="Cation efflux protein transmembrane domain"/>
    <property type="match status" value="1"/>
</dbReference>
<keyword evidence="5 9" id="KW-0812">Transmembrane</keyword>
<evidence type="ECO:0000259" key="10">
    <source>
        <dbReference type="Pfam" id="PF01545"/>
    </source>
</evidence>
<dbReference type="SUPFAM" id="SSF161111">
    <property type="entry name" value="Cation efflux protein transmembrane domain-like"/>
    <property type="match status" value="1"/>
</dbReference>
<name>A0A5C8PBR9_9HYPH</name>
<protein>
    <recommendedName>
        <fullName evidence="8">Protein p34</fullName>
    </recommendedName>
</protein>
<evidence type="ECO:0000259" key="11">
    <source>
        <dbReference type="Pfam" id="PF16916"/>
    </source>
</evidence>
<dbReference type="SUPFAM" id="SSF160240">
    <property type="entry name" value="Cation efflux protein cytoplasmic domain-like"/>
    <property type="match status" value="1"/>
</dbReference>
<evidence type="ECO:0000256" key="7">
    <source>
        <dbReference type="ARBA" id="ARBA00023136"/>
    </source>
</evidence>
<dbReference type="RefSeq" id="WP_147850996.1">
    <property type="nucleotide sequence ID" value="NZ_VDUZ01000048.1"/>
</dbReference>
<dbReference type="OrthoDB" id="9806522at2"/>
<comment type="similarity">
    <text evidence="2">Belongs to the cation diffusion facilitator (CDF) transporter (TC 2.A.4) family.</text>
</comment>
<feature type="transmembrane region" description="Helical" evidence="9">
    <location>
        <begin position="172"/>
        <end position="190"/>
    </location>
</feature>
<dbReference type="InterPro" id="IPR002524">
    <property type="entry name" value="Cation_efflux"/>
</dbReference>
<keyword evidence="3" id="KW-0813">Transport</keyword>
<dbReference type="GO" id="GO:0005886">
    <property type="term" value="C:plasma membrane"/>
    <property type="evidence" value="ECO:0007669"/>
    <property type="project" value="UniProtKB-SubCell"/>
</dbReference>
<feature type="transmembrane region" description="Helical" evidence="9">
    <location>
        <begin position="99"/>
        <end position="119"/>
    </location>
</feature>
<feature type="domain" description="Cation efflux protein cytoplasmic" evidence="11">
    <location>
        <begin position="229"/>
        <end position="306"/>
    </location>
</feature>
<dbReference type="Proteomes" id="UP000321638">
    <property type="component" value="Unassembled WGS sequence"/>
</dbReference>
<dbReference type="InterPro" id="IPR058533">
    <property type="entry name" value="Cation_efflux_TM"/>
</dbReference>
<accession>A0A5C8PBR9</accession>
<dbReference type="GO" id="GO:0015341">
    <property type="term" value="F:zinc efflux antiporter activity"/>
    <property type="evidence" value="ECO:0007669"/>
    <property type="project" value="TreeGrafter"/>
</dbReference>
<dbReference type="EMBL" id="VDUZ01000048">
    <property type="protein sequence ID" value="TXL71148.1"/>
    <property type="molecule type" value="Genomic_DNA"/>
</dbReference>
<evidence type="ECO:0000256" key="4">
    <source>
        <dbReference type="ARBA" id="ARBA00022475"/>
    </source>
</evidence>
<evidence type="ECO:0000256" key="3">
    <source>
        <dbReference type="ARBA" id="ARBA00022448"/>
    </source>
</evidence>
<dbReference type="GO" id="GO:0015086">
    <property type="term" value="F:cadmium ion transmembrane transporter activity"/>
    <property type="evidence" value="ECO:0007669"/>
    <property type="project" value="TreeGrafter"/>
</dbReference>
<evidence type="ECO:0000256" key="8">
    <source>
        <dbReference type="ARBA" id="ARBA00068882"/>
    </source>
</evidence>
<evidence type="ECO:0000313" key="12">
    <source>
        <dbReference type="EMBL" id="TXL71148.1"/>
    </source>
</evidence>
<evidence type="ECO:0000256" key="1">
    <source>
        <dbReference type="ARBA" id="ARBA00004651"/>
    </source>
</evidence>
<dbReference type="GO" id="GO:0006882">
    <property type="term" value="P:intracellular zinc ion homeostasis"/>
    <property type="evidence" value="ECO:0007669"/>
    <property type="project" value="TreeGrafter"/>
</dbReference>
<dbReference type="GO" id="GO:0015093">
    <property type="term" value="F:ferrous iron transmembrane transporter activity"/>
    <property type="evidence" value="ECO:0007669"/>
    <property type="project" value="TreeGrafter"/>
</dbReference>
<feature type="transmembrane region" description="Helical" evidence="9">
    <location>
        <begin position="57"/>
        <end position="78"/>
    </location>
</feature>
<dbReference type="InterPro" id="IPR027469">
    <property type="entry name" value="Cation_efflux_TMD_sf"/>
</dbReference>